<keyword evidence="3" id="KW-1133">Transmembrane helix</keyword>
<evidence type="ECO:0000256" key="1">
    <source>
        <dbReference type="SAM" id="Coils"/>
    </source>
</evidence>
<dbReference type="Proteomes" id="UP000281431">
    <property type="component" value="Unassembled WGS sequence"/>
</dbReference>
<dbReference type="Pfam" id="PF25216">
    <property type="entry name" value="Volactin"/>
    <property type="match status" value="1"/>
</dbReference>
<protein>
    <recommendedName>
        <fullName evidence="6">Chromosome segregation ATPase</fullName>
    </recommendedName>
</protein>
<feature type="compositionally biased region" description="Low complexity" evidence="2">
    <location>
        <begin position="335"/>
        <end position="346"/>
    </location>
</feature>
<comment type="caution">
    <text evidence="4">The sequence shown here is derived from an EMBL/GenBank/DDBJ whole genome shotgun (WGS) entry which is preliminary data.</text>
</comment>
<feature type="region of interest" description="Disordered" evidence="2">
    <location>
        <begin position="331"/>
        <end position="373"/>
    </location>
</feature>
<gene>
    <name evidence="4" type="ORF">EA472_12175</name>
</gene>
<proteinExistence type="predicted"/>
<evidence type="ECO:0000256" key="3">
    <source>
        <dbReference type="SAM" id="Phobius"/>
    </source>
</evidence>
<dbReference type="InterPro" id="IPR057363">
    <property type="entry name" value="Volactin"/>
</dbReference>
<dbReference type="EMBL" id="REFZ01000007">
    <property type="protein sequence ID" value="RQG99974.1"/>
    <property type="molecule type" value="Genomic_DNA"/>
</dbReference>
<keyword evidence="3" id="KW-0812">Transmembrane</keyword>
<feature type="transmembrane region" description="Helical" evidence="3">
    <location>
        <begin position="659"/>
        <end position="680"/>
    </location>
</feature>
<sequence>MSYGLDLGRRTIRVARGDPAEPIVTSTAPVVFAIDDSHRESDAASPADARSVSRDDTTYAIGSDAIDAADAVDATPRTPFSDEPLLSDDDGATLSLVLDVVLESPDGEQLCYTVPGAPDDDEPWSIDDHCRLVESCLVELGVSPTPIDRGFAVVYDQLEADNYTGLGVCLDGERTNVTLAYYGVPALSFSIPIGDEWVRDRATAELDRDRADVRRALTDFELDPDATTGEIQRALAEAYDDLVERLVDALGRRAVEHELERGLSVPVAVAGEGAVDGLEYLVGGRFDAAALPFSIRGVRRADEPAESVARGALAAAAAGVDGDEGIVRTRDEWASSDSSSSPSMSESPDESESATAASDRATLSFDDERPELDETATDAVDQLFERLGNRDQEIESVRTDVDAVAAAVETLERRTASAESVESLETRLEALSDRVDDGADDLDEVADALDDAVADLEEAAKADEVVALEGRVSGHGEELAAVGDEVSDLADELEELAERVDALESRLADDADARDERVAETVRERLEGTIEDEVARTTAEHVSDAVDDRLEETVNDRLEPISERIGAQADRLDTLEDRTAAHDHRFDRVDASLAERSTSDGVSAEWLEDELEALRVDLEDRRVEDDPGTVRPALVTSALAGAGAAGVVSGGVTAAAIDAGLGAAVAVAGVAVVGTAVVLAR</sequence>
<accession>A0A3N6MG69</accession>
<dbReference type="AlphaFoldDB" id="A0A3N6MG69"/>
<name>A0A3N6MG69_NATCH</name>
<keyword evidence="5" id="KW-1185">Reference proteome</keyword>
<dbReference type="OrthoDB" id="170814at2157"/>
<evidence type="ECO:0008006" key="6">
    <source>
        <dbReference type="Google" id="ProtNLM"/>
    </source>
</evidence>
<evidence type="ECO:0000313" key="5">
    <source>
        <dbReference type="Proteomes" id="UP000281431"/>
    </source>
</evidence>
<feature type="coiled-coil region" evidence="1">
    <location>
        <begin position="394"/>
        <end position="513"/>
    </location>
</feature>
<evidence type="ECO:0000313" key="4">
    <source>
        <dbReference type="EMBL" id="RQG99974.1"/>
    </source>
</evidence>
<dbReference type="Gene3D" id="1.10.287.1490">
    <property type="match status" value="1"/>
</dbReference>
<organism evidence="4 5">
    <name type="scientific">Natrarchaeobius chitinivorans</name>
    <dbReference type="NCBI Taxonomy" id="1679083"/>
    <lineage>
        <taxon>Archaea</taxon>
        <taxon>Methanobacteriati</taxon>
        <taxon>Methanobacteriota</taxon>
        <taxon>Stenosarchaea group</taxon>
        <taxon>Halobacteria</taxon>
        <taxon>Halobacteriales</taxon>
        <taxon>Natrialbaceae</taxon>
        <taxon>Natrarchaeobius</taxon>
    </lineage>
</organism>
<reference evidence="4 5" key="1">
    <citation type="submission" date="2018-10" db="EMBL/GenBank/DDBJ databases">
        <title>Natrarchaeobius chitinivorans gen. nov., sp. nov., and Natrarchaeobius haloalkaliphilus sp. nov., alkaliphilic, chitin-utilizing haloarchaea from hypersaline alkaline lakes.</title>
        <authorList>
            <person name="Sorokin D.Y."/>
            <person name="Elcheninov A.G."/>
            <person name="Kostrikina N.A."/>
            <person name="Bale N.J."/>
            <person name="Sinninghe Damste J.S."/>
            <person name="Khijniak T.V."/>
            <person name="Kublanov I.V."/>
            <person name="Toshchakov S.V."/>
        </authorList>
    </citation>
    <scope>NUCLEOTIDE SEQUENCE [LARGE SCALE GENOMIC DNA]</scope>
    <source>
        <strain evidence="4 5">AArcht7</strain>
    </source>
</reference>
<keyword evidence="3" id="KW-0472">Membrane</keyword>
<keyword evidence="1" id="KW-0175">Coiled coil</keyword>
<evidence type="ECO:0000256" key="2">
    <source>
        <dbReference type="SAM" id="MobiDB-lite"/>
    </source>
</evidence>